<dbReference type="STRING" id="1802595.A2134_02215"/>
<keyword evidence="1" id="KW-1133">Transmembrane helix</keyword>
<dbReference type="GO" id="GO:0140359">
    <property type="term" value="F:ABC-type transporter activity"/>
    <property type="evidence" value="ECO:0007669"/>
    <property type="project" value="InterPro"/>
</dbReference>
<accession>A0A1G1WC01</accession>
<dbReference type="AlphaFoldDB" id="A0A1G1WC01"/>
<feature type="transmembrane region" description="Helical" evidence="1">
    <location>
        <begin position="17"/>
        <end position="38"/>
    </location>
</feature>
<comment type="caution">
    <text evidence="2">The sequence shown here is derived from an EMBL/GenBank/DDBJ whole genome shotgun (WGS) entry which is preliminary data.</text>
</comment>
<keyword evidence="1" id="KW-0472">Membrane</keyword>
<dbReference type="GO" id="GO:0005886">
    <property type="term" value="C:plasma membrane"/>
    <property type="evidence" value="ECO:0007669"/>
    <property type="project" value="UniProtKB-SubCell"/>
</dbReference>
<dbReference type="EMBL" id="MHCR01000020">
    <property type="protein sequence ID" value="OGY25222.1"/>
    <property type="molecule type" value="Genomic_DNA"/>
</dbReference>
<proteinExistence type="predicted"/>
<feature type="transmembrane region" description="Helical" evidence="1">
    <location>
        <begin position="188"/>
        <end position="211"/>
    </location>
</feature>
<dbReference type="PANTHER" id="PTHR37305">
    <property type="entry name" value="INTEGRAL MEMBRANE PROTEIN-RELATED"/>
    <property type="match status" value="1"/>
</dbReference>
<feature type="transmembrane region" description="Helical" evidence="1">
    <location>
        <begin position="81"/>
        <end position="100"/>
    </location>
</feature>
<organism evidence="2 3">
    <name type="scientific">Candidatus Woykebacteria bacterium RBG_16_39_9b</name>
    <dbReference type="NCBI Taxonomy" id="1802595"/>
    <lineage>
        <taxon>Bacteria</taxon>
        <taxon>Candidatus Woykeibacteriota</taxon>
    </lineage>
</organism>
<dbReference type="Pfam" id="PF12679">
    <property type="entry name" value="ABC2_membrane_2"/>
    <property type="match status" value="1"/>
</dbReference>
<protein>
    <recommendedName>
        <fullName evidence="4">ABC transporter permease</fullName>
    </recommendedName>
</protein>
<feature type="transmembrane region" description="Helical" evidence="1">
    <location>
        <begin position="238"/>
        <end position="259"/>
    </location>
</feature>
<evidence type="ECO:0008006" key="4">
    <source>
        <dbReference type="Google" id="ProtNLM"/>
    </source>
</evidence>
<feature type="transmembrane region" description="Helical" evidence="1">
    <location>
        <begin position="125"/>
        <end position="147"/>
    </location>
</feature>
<sequence length="266" mass="29104">MWPKILTQSLKTQRKSFIFWIVGLVGLIALYMAIYPSVQESAQALNEYIEKMPEAFRAAFIGESDYASPVGYISSEVYTQMLPLLFLFYAIGVGSSAIAGEEEKGTLDILLATPIRRSRVVLEKWGALIGGLLFLSVVVVLGLFIGIEFVDITIALDKLIAVTLSLLLLSLSFGTLALLIGSFTGSKGVAIGLTTAVAVLTFFINALAPIVDFLEKIQKVSPFYHYTANNPIVNGLDWGSVLFFTCISLVFLILSIVAFRKRDLMI</sequence>
<name>A0A1G1WC01_9BACT</name>
<feature type="transmembrane region" description="Helical" evidence="1">
    <location>
        <begin position="159"/>
        <end position="181"/>
    </location>
</feature>
<keyword evidence="1" id="KW-0812">Transmembrane</keyword>
<evidence type="ECO:0000256" key="1">
    <source>
        <dbReference type="SAM" id="Phobius"/>
    </source>
</evidence>
<reference evidence="2 3" key="1">
    <citation type="journal article" date="2016" name="Nat. Commun.">
        <title>Thousands of microbial genomes shed light on interconnected biogeochemical processes in an aquifer system.</title>
        <authorList>
            <person name="Anantharaman K."/>
            <person name="Brown C.T."/>
            <person name="Hug L.A."/>
            <person name="Sharon I."/>
            <person name="Castelle C.J."/>
            <person name="Probst A.J."/>
            <person name="Thomas B.C."/>
            <person name="Singh A."/>
            <person name="Wilkins M.J."/>
            <person name="Karaoz U."/>
            <person name="Brodie E.L."/>
            <person name="Williams K.H."/>
            <person name="Hubbard S.S."/>
            <person name="Banfield J.F."/>
        </authorList>
    </citation>
    <scope>NUCLEOTIDE SEQUENCE [LARGE SCALE GENOMIC DNA]</scope>
</reference>
<dbReference type="PANTHER" id="PTHR37305:SF1">
    <property type="entry name" value="MEMBRANE PROTEIN"/>
    <property type="match status" value="1"/>
</dbReference>
<gene>
    <name evidence="2" type="ORF">A2134_02215</name>
</gene>
<dbReference type="Proteomes" id="UP000178162">
    <property type="component" value="Unassembled WGS sequence"/>
</dbReference>
<evidence type="ECO:0000313" key="3">
    <source>
        <dbReference type="Proteomes" id="UP000178162"/>
    </source>
</evidence>
<evidence type="ECO:0000313" key="2">
    <source>
        <dbReference type="EMBL" id="OGY25222.1"/>
    </source>
</evidence>